<dbReference type="GO" id="GO:0008013">
    <property type="term" value="F:beta-catenin binding"/>
    <property type="evidence" value="ECO:0007669"/>
    <property type="project" value="TreeGrafter"/>
</dbReference>
<dbReference type="GO" id="GO:0007424">
    <property type="term" value="P:open tracheal system development"/>
    <property type="evidence" value="ECO:0007669"/>
    <property type="project" value="UniProtKB-ARBA"/>
</dbReference>
<evidence type="ECO:0000313" key="12">
    <source>
        <dbReference type="EMBL" id="KAK8381039.1"/>
    </source>
</evidence>
<comment type="subcellular location">
    <subcellularLocation>
        <location evidence="1">Membrane</location>
        <topology evidence="1">Single-pass membrane protein</topology>
    </subcellularLocation>
</comment>
<feature type="domain" description="Cadherin" evidence="11">
    <location>
        <begin position="50"/>
        <end position="151"/>
    </location>
</feature>
<evidence type="ECO:0000256" key="7">
    <source>
        <dbReference type="ARBA" id="ARBA00022989"/>
    </source>
</evidence>
<dbReference type="PROSITE" id="PS50268">
    <property type="entry name" value="CADHERIN_2"/>
    <property type="match status" value="2"/>
</dbReference>
<evidence type="ECO:0000313" key="13">
    <source>
        <dbReference type="Proteomes" id="UP001487740"/>
    </source>
</evidence>
<keyword evidence="2" id="KW-0245">EGF-like domain</keyword>
<dbReference type="FunFam" id="2.60.40.60:FF:000013">
    <property type="entry name" value="Cadherin EGF LAG seven-pass G-type receptor"/>
    <property type="match status" value="1"/>
</dbReference>
<gene>
    <name evidence="12" type="ORF">O3P69_008148</name>
</gene>
<proteinExistence type="predicted"/>
<dbReference type="SUPFAM" id="SSF49313">
    <property type="entry name" value="Cadherin-like"/>
    <property type="match status" value="2"/>
</dbReference>
<reference evidence="12 13" key="1">
    <citation type="submission" date="2023-03" db="EMBL/GenBank/DDBJ databases">
        <title>High-quality genome of Scylla paramamosain provides insights in environmental adaptation.</title>
        <authorList>
            <person name="Zhang L."/>
        </authorList>
    </citation>
    <scope>NUCLEOTIDE SEQUENCE [LARGE SCALE GENOMIC DNA]</scope>
    <source>
        <strain evidence="12">LZ_2023a</strain>
        <tissue evidence="12">Muscle</tissue>
    </source>
</reference>
<dbReference type="PROSITE" id="PS00232">
    <property type="entry name" value="CADHERIN_1"/>
    <property type="match status" value="1"/>
</dbReference>
<dbReference type="Pfam" id="PF00028">
    <property type="entry name" value="Cadherin"/>
    <property type="match status" value="2"/>
</dbReference>
<organism evidence="12 13">
    <name type="scientific">Scylla paramamosain</name>
    <name type="common">Mud crab</name>
    <dbReference type="NCBI Taxonomy" id="85552"/>
    <lineage>
        <taxon>Eukaryota</taxon>
        <taxon>Metazoa</taxon>
        <taxon>Ecdysozoa</taxon>
        <taxon>Arthropoda</taxon>
        <taxon>Crustacea</taxon>
        <taxon>Multicrustacea</taxon>
        <taxon>Malacostraca</taxon>
        <taxon>Eumalacostraca</taxon>
        <taxon>Eucarida</taxon>
        <taxon>Decapoda</taxon>
        <taxon>Pleocyemata</taxon>
        <taxon>Brachyura</taxon>
        <taxon>Eubrachyura</taxon>
        <taxon>Portunoidea</taxon>
        <taxon>Portunidae</taxon>
        <taxon>Portuninae</taxon>
        <taxon>Scylla</taxon>
    </lineage>
</organism>
<dbReference type="AlphaFoldDB" id="A0AAW0T1E6"/>
<dbReference type="GO" id="GO:0005509">
    <property type="term" value="F:calcium ion binding"/>
    <property type="evidence" value="ECO:0007669"/>
    <property type="project" value="UniProtKB-UniRule"/>
</dbReference>
<evidence type="ECO:0000256" key="4">
    <source>
        <dbReference type="ARBA" id="ARBA00022729"/>
    </source>
</evidence>
<dbReference type="Gene3D" id="2.60.40.60">
    <property type="entry name" value="Cadherins"/>
    <property type="match status" value="2"/>
</dbReference>
<dbReference type="GO" id="GO:0045296">
    <property type="term" value="F:cadherin binding"/>
    <property type="evidence" value="ECO:0007669"/>
    <property type="project" value="TreeGrafter"/>
</dbReference>
<dbReference type="EMBL" id="JARAKH010000041">
    <property type="protein sequence ID" value="KAK8381039.1"/>
    <property type="molecule type" value="Genomic_DNA"/>
</dbReference>
<evidence type="ECO:0000256" key="6">
    <source>
        <dbReference type="ARBA" id="ARBA00022837"/>
    </source>
</evidence>
<dbReference type="Proteomes" id="UP001487740">
    <property type="component" value="Unassembled WGS sequence"/>
</dbReference>
<keyword evidence="13" id="KW-1185">Reference proteome</keyword>
<keyword evidence="6 10" id="KW-0106">Calcium</keyword>
<evidence type="ECO:0000256" key="2">
    <source>
        <dbReference type="ARBA" id="ARBA00022536"/>
    </source>
</evidence>
<keyword evidence="8" id="KW-0472">Membrane</keyword>
<dbReference type="PANTHER" id="PTHR24027:SF422">
    <property type="entry name" value="CADHERIN DOMAIN-CONTAINING PROTEIN"/>
    <property type="match status" value="1"/>
</dbReference>
<keyword evidence="7" id="KW-1133">Transmembrane helix</keyword>
<evidence type="ECO:0000256" key="3">
    <source>
        <dbReference type="ARBA" id="ARBA00022692"/>
    </source>
</evidence>
<dbReference type="InterPro" id="IPR015919">
    <property type="entry name" value="Cadherin-like_sf"/>
</dbReference>
<keyword evidence="9" id="KW-1015">Disulfide bond</keyword>
<dbReference type="InterPro" id="IPR002126">
    <property type="entry name" value="Cadherin-like_dom"/>
</dbReference>
<dbReference type="GO" id="GO:0001736">
    <property type="term" value="P:establishment of planar polarity"/>
    <property type="evidence" value="ECO:0007669"/>
    <property type="project" value="UniProtKB-ARBA"/>
</dbReference>
<keyword evidence="4" id="KW-0732">Signal</keyword>
<dbReference type="CDD" id="cd11304">
    <property type="entry name" value="Cadherin_repeat"/>
    <property type="match status" value="2"/>
</dbReference>
<keyword evidence="5" id="KW-0677">Repeat</keyword>
<dbReference type="PRINTS" id="PR00205">
    <property type="entry name" value="CADHERIN"/>
</dbReference>
<evidence type="ECO:0000256" key="10">
    <source>
        <dbReference type="PROSITE-ProRule" id="PRU00043"/>
    </source>
</evidence>
<sequence>MYATCPGYRCRTNRPVYESQTSSSHSLLTSLQTRNTHKPIFNECSALDGISVTENRTAGLSVVMMTASDEDQGVNGQVTYHLLNDLETFAIETKTGHGYITTTRMLDRDGEDREFFLTVIARDGAPPDEALQEACTFKIIVDDINDNPPNFDKPLYEQNIATDHNRETAVLRVTATDIDTLENADITYTLDNTNSDDSSYFSINENTGIINLVKPLDDSMASVKTFELVARATDKGRPPLTNTVPVKVMVVSSGSLPAHHHSN</sequence>
<dbReference type="GO" id="GO:0016477">
    <property type="term" value="P:cell migration"/>
    <property type="evidence" value="ECO:0007669"/>
    <property type="project" value="TreeGrafter"/>
</dbReference>
<dbReference type="SMART" id="SM00112">
    <property type="entry name" value="CA"/>
    <property type="match status" value="2"/>
</dbReference>
<dbReference type="PANTHER" id="PTHR24027">
    <property type="entry name" value="CADHERIN-23"/>
    <property type="match status" value="1"/>
</dbReference>
<evidence type="ECO:0000256" key="8">
    <source>
        <dbReference type="ARBA" id="ARBA00023136"/>
    </source>
</evidence>
<evidence type="ECO:0000256" key="5">
    <source>
        <dbReference type="ARBA" id="ARBA00022737"/>
    </source>
</evidence>
<evidence type="ECO:0000256" key="9">
    <source>
        <dbReference type="ARBA" id="ARBA00023157"/>
    </source>
</evidence>
<dbReference type="FunFam" id="2.60.40.60:FF:000015">
    <property type="entry name" value="FAT atypical cadherin 1"/>
    <property type="match status" value="1"/>
</dbReference>
<evidence type="ECO:0000259" key="11">
    <source>
        <dbReference type="PROSITE" id="PS50268"/>
    </source>
</evidence>
<dbReference type="GO" id="GO:0016342">
    <property type="term" value="C:catenin complex"/>
    <property type="evidence" value="ECO:0007669"/>
    <property type="project" value="TreeGrafter"/>
</dbReference>
<keyword evidence="3" id="KW-0812">Transmembrane</keyword>
<name>A0AAW0T1E6_SCYPA</name>
<feature type="domain" description="Cadherin" evidence="11">
    <location>
        <begin position="152"/>
        <end position="259"/>
    </location>
</feature>
<protein>
    <recommendedName>
        <fullName evidence="11">Cadherin domain-containing protein</fullName>
    </recommendedName>
</protein>
<dbReference type="InterPro" id="IPR039808">
    <property type="entry name" value="Cadherin"/>
</dbReference>
<accession>A0AAW0T1E6</accession>
<evidence type="ECO:0000256" key="1">
    <source>
        <dbReference type="ARBA" id="ARBA00004167"/>
    </source>
</evidence>
<comment type="caution">
    <text evidence="12">The sequence shown here is derived from an EMBL/GenBank/DDBJ whole genome shotgun (WGS) entry which is preliminary data.</text>
</comment>
<dbReference type="GO" id="GO:0030855">
    <property type="term" value="P:epithelial cell differentiation"/>
    <property type="evidence" value="ECO:0007669"/>
    <property type="project" value="UniProtKB-ARBA"/>
</dbReference>
<dbReference type="InterPro" id="IPR020894">
    <property type="entry name" value="Cadherin_CS"/>
</dbReference>
<dbReference type="GO" id="GO:0007156">
    <property type="term" value="P:homophilic cell adhesion via plasma membrane adhesion molecules"/>
    <property type="evidence" value="ECO:0007669"/>
    <property type="project" value="InterPro"/>
</dbReference>